<protein>
    <submittedName>
        <fullName evidence="1">D-amino peptidase</fullName>
        <ecNumber evidence="1">3.4.11.-</ecNumber>
    </submittedName>
</protein>
<dbReference type="EC" id="3.4.11.-" evidence="1"/>
<dbReference type="InterPro" id="IPR036177">
    <property type="entry name" value="Peptidase_M55_sf"/>
</dbReference>
<dbReference type="Gene3D" id="3.40.50.10780">
    <property type="entry name" value="Dipeptide transport protein"/>
    <property type="match status" value="1"/>
</dbReference>
<proteinExistence type="predicted"/>
<dbReference type="RefSeq" id="WP_182836254.1">
    <property type="nucleotide sequence ID" value="NZ_BAAABQ010000041.1"/>
</dbReference>
<dbReference type="Proteomes" id="UP000517916">
    <property type="component" value="Unassembled WGS sequence"/>
</dbReference>
<reference evidence="1 2" key="1">
    <citation type="submission" date="2020-08" db="EMBL/GenBank/DDBJ databases">
        <title>Genomic Encyclopedia of Archaeal and Bacterial Type Strains, Phase II (KMG-II): from individual species to whole genera.</title>
        <authorList>
            <person name="Goeker M."/>
        </authorList>
    </citation>
    <scope>NUCLEOTIDE SEQUENCE [LARGE SCALE GENOMIC DNA]</scope>
    <source>
        <strain evidence="1 2">DSM 43850</strain>
    </source>
</reference>
<dbReference type="Gene3D" id="3.30.1360.130">
    <property type="entry name" value="Dipeptide transport protein"/>
    <property type="match status" value="1"/>
</dbReference>
<accession>A0ABR6B9U4</accession>
<dbReference type="CDD" id="cd08663">
    <property type="entry name" value="DAP_dppA_1"/>
    <property type="match status" value="1"/>
</dbReference>
<evidence type="ECO:0000313" key="2">
    <source>
        <dbReference type="Proteomes" id="UP000517916"/>
    </source>
</evidence>
<dbReference type="EMBL" id="JACJID010000001">
    <property type="protein sequence ID" value="MBA8923511.1"/>
    <property type="molecule type" value="Genomic_DNA"/>
</dbReference>
<keyword evidence="1" id="KW-0031">Aminopeptidase</keyword>
<keyword evidence="1" id="KW-0645">Protease</keyword>
<gene>
    <name evidence="1" type="ORF">BC739_000708</name>
</gene>
<dbReference type="PIRSF" id="PIRSF015853">
    <property type="entry name" value="Pep_DppA"/>
    <property type="match status" value="1"/>
</dbReference>
<keyword evidence="1" id="KW-0378">Hydrolase</keyword>
<dbReference type="GO" id="GO:0004177">
    <property type="term" value="F:aminopeptidase activity"/>
    <property type="evidence" value="ECO:0007669"/>
    <property type="project" value="UniProtKB-KW"/>
</dbReference>
<dbReference type="SUPFAM" id="SSF63992">
    <property type="entry name" value="Dipeptide transport protein"/>
    <property type="match status" value="1"/>
</dbReference>
<name>A0ABR6B9U4_9PSEU</name>
<dbReference type="Pfam" id="PF04951">
    <property type="entry name" value="Peptidase_M55"/>
    <property type="match status" value="1"/>
</dbReference>
<dbReference type="InterPro" id="IPR007035">
    <property type="entry name" value="Peptidase_M55"/>
</dbReference>
<evidence type="ECO:0000313" key="1">
    <source>
        <dbReference type="EMBL" id="MBA8923511.1"/>
    </source>
</evidence>
<keyword evidence="2" id="KW-1185">Reference proteome</keyword>
<comment type="caution">
    <text evidence="1">The sequence shown here is derived from an EMBL/GenBank/DDBJ whole genome shotgun (WGS) entry which is preliminary data.</text>
</comment>
<sequence length="281" mass="29056">MLVYVSVDLEGVAGIAALDQVLRGGSGYPRAQSLMTAEANAAIRGAFAGGATEVLVSDSHGTMDNLLVADLDPRARIVTGAPRPACMAQGLSRDAAVAIFVGYHAAAGAPGVLSHTFSANFTQVRINGAAVSEAEVNALYAADRAVPIGALTGDDQICAVAREAFPGVRTVETKEAIGWSATGSLHPATACAAIEEVVAQVTAEVSHLSVRPVPEQLDLEVDFASALGADLAAVTPGTQRIAAHTLRYRTSSVDELLRAIMAWYYLAALAAQQTSALAFRR</sequence>
<dbReference type="InterPro" id="IPR027476">
    <property type="entry name" value="DppA_N"/>
</dbReference>
<organism evidence="1 2">
    <name type="scientific">Kutzneria viridogrisea</name>
    <dbReference type="NCBI Taxonomy" id="47990"/>
    <lineage>
        <taxon>Bacteria</taxon>
        <taxon>Bacillati</taxon>
        <taxon>Actinomycetota</taxon>
        <taxon>Actinomycetes</taxon>
        <taxon>Pseudonocardiales</taxon>
        <taxon>Pseudonocardiaceae</taxon>
        <taxon>Kutzneria</taxon>
    </lineage>
</organism>